<dbReference type="Gene3D" id="3.40.50.300">
    <property type="entry name" value="P-loop containing nucleotide triphosphate hydrolases"/>
    <property type="match status" value="1"/>
</dbReference>
<gene>
    <name evidence="3" type="ORF">GO986_18885</name>
</gene>
<evidence type="ECO:0000259" key="2">
    <source>
        <dbReference type="Pfam" id="PF13401"/>
    </source>
</evidence>
<dbReference type="GO" id="GO:0003677">
    <property type="term" value="F:DNA binding"/>
    <property type="evidence" value="ECO:0007669"/>
    <property type="project" value="InterPro"/>
</dbReference>
<organism evidence="3 4">
    <name type="scientific">Deinococcus arboris</name>
    <dbReference type="NCBI Taxonomy" id="2682977"/>
    <lineage>
        <taxon>Bacteria</taxon>
        <taxon>Thermotogati</taxon>
        <taxon>Deinococcota</taxon>
        <taxon>Deinococci</taxon>
        <taxon>Deinococcales</taxon>
        <taxon>Deinococcaceae</taxon>
        <taxon>Deinococcus</taxon>
    </lineage>
</organism>
<dbReference type="SUPFAM" id="SSF52540">
    <property type="entry name" value="P-loop containing nucleoside triphosphate hydrolases"/>
    <property type="match status" value="1"/>
</dbReference>
<dbReference type="Gene3D" id="1.10.10.10">
    <property type="entry name" value="Winged helix-like DNA-binding domain superfamily/Winged helix DNA-binding domain"/>
    <property type="match status" value="1"/>
</dbReference>
<accession>A0A7C9HTS5</accession>
<comment type="caution">
    <text evidence="3">The sequence shown here is derived from an EMBL/GenBank/DDBJ whole genome shotgun (WGS) entry which is preliminary data.</text>
</comment>
<dbReference type="InterPro" id="IPR011990">
    <property type="entry name" value="TPR-like_helical_dom_sf"/>
</dbReference>
<proteinExistence type="predicted"/>
<dbReference type="InterPro" id="IPR051677">
    <property type="entry name" value="AfsR-DnrI-RedD_regulator"/>
</dbReference>
<dbReference type="Gene3D" id="1.25.40.10">
    <property type="entry name" value="Tetratricopeptide repeat domain"/>
    <property type="match status" value="1"/>
</dbReference>
<dbReference type="InterPro" id="IPR049945">
    <property type="entry name" value="AAA_22"/>
</dbReference>
<evidence type="ECO:0000313" key="3">
    <source>
        <dbReference type="EMBL" id="MVN88809.1"/>
    </source>
</evidence>
<evidence type="ECO:0000256" key="1">
    <source>
        <dbReference type="SAM" id="MobiDB-lite"/>
    </source>
</evidence>
<dbReference type="EMBL" id="WQLB01000035">
    <property type="protein sequence ID" value="MVN88809.1"/>
    <property type="molecule type" value="Genomic_DNA"/>
</dbReference>
<protein>
    <recommendedName>
        <fullName evidence="2">ORC1/DEAH AAA+ ATPase domain-containing protein</fullName>
    </recommendedName>
</protein>
<name>A0A7C9HTS5_9DEIO</name>
<dbReference type="GO" id="GO:0016887">
    <property type="term" value="F:ATP hydrolysis activity"/>
    <property type="evidence" value="ECO:0007669"/>
    <property type="project" value="InterPro"/>
</dbReference>
<feature type="domain" description="ORC1/DEAH AAA+ ATPase" evidence="2">
    <location>
        <begin position="35"/>
        <end position="141"/>
    </location>
</feature>
<dbReference type="InterPro" id="IPR016032">
    <property type="entry name" value="Sig_transdc_resp-reg_C-effctor"/>
</dbReference>
<dbReference type="SUPFAM" id="SSF46894">
    <property type="entry name" value="C-terminal effector domain of the bipartite response regulators"/>
    <property type="match status" value="1"/>
</dbReference>
<dbReference type="InterPro" id="IPR027417">
    <property type="entry name" value="P-loop_NTPase"/>
</dbReference>
<dbReference type="InterPro" id="IPR036388">
    <property type="entry name" value="WH-like_DNA-bd_sf"/>
</dbReference>
<dbReference type="SUPFAM" id="SSF48452">
    <property type="entry name" value="TPR-like"/>
    <property type="match status" value="1"/>
</dbReference>
<reference evidence="3 4" key="1">
    <citation type="submission" date="2019-12" db="EMBL/GenBank/DDBJ databases">
        <title>Deinococcus sp. HMF7620 Genome sequencing and assembly.</title>
        <authorList>
            <person name="Kang H."/>
            <person name="Kim H."/>
            <person name="Joh K."/>
        </authorList>
    </citation>
    <scope>NUCLEOTIDE SEQUENCE [LARGE SCALE GENOMIC DNA]</scope>
    <source>
        <strain evidence="3 4">HMF7620</strain>
    </source>
</reference>
<dbReference type="Pfam" id="PF13401">
    <property type="entry name" value="AAA_22"/>
    <property type="match status" value="1"/>
</dbReference>
<feature type="region of interest" description="Disordered" evidence="1">
    <location>
        <begin position="648"/>
        <end position="681"/>
    </location>
</feature>
<sequence length="909" mass="95989">MTPVPRRSAVPRAARFERPRTHLLTQLSDTVDVPLIVLAAPSGYGKTTLLAQYARVTPRRVAWCRLTGEQEGPASITARLAASLPELAPLTTPDARTPAGALLEQLAAGLSAIHDGVDLIVDNVETLAQSEWLARLADALEEGHRLLLGTYSTEGLRIARRLAEGRAQVLDAADLAFTPQETQTYLQERGGLAAADELAHLGGWPAGLALAAHGAPRHAGADDLVLEALLTLPGPVQAALPALAPLDTWNEADAALVAPELPAGWLQAVQRAGLPVTALGGGAFQPHRLLAGVLDSLLARDAGRAAAARAVAAALAEDRGDLARAAQLFLQAGQPEAALKAARPVVGVYRDRGEHLRTRALLEAFGPAGLDAPLQERLAWAQIETGAAAQGEATLTALRATEALSPAGLASLAMVRGRQGDTAAQYALAREGLERGGPPVPALFWPFVQAALRLREFDEAEQAAETFHRWAQAGSDSVRQAEAWQLQALVWRRTRPPEAAARPLARARAAYEALGWQGRAAAVQLEELELAVRAGQASEVLAVTLSALEGRLPAEAPAAQVRRLRLLGTVQRRLGHLDAAEAALRRALQVAGAAGIHAGSAGLTLALADVLLQAGQVQEAQDWLSADAPGQSRLLQALLRTQAAGQPLQVSPEDLEAEPDAETRARAQALSPSGRAGIPASSDPAISAVPYLLHLVTLGDCRASINGQPVKLGLAKARELLVWLALHGSGSRDELVTALWDGSAEERHVEYFRVAVRRLRAALRDHLPGGLDPLPYADGRYRLDPVLTVHTDLEDAPGPAALRPFLPGVDTEWAQTFRQVQAGRSASALLDAAAALPAPQAAEAYRALLRLDPLLGAAHEGLVLALQAQGEAAQARQALHTYERVLREDYGSGLPEGFLAQLRVVPPVR</sequence>
<dbReference type="GO" id="GO:0006355">
    <property type="term" value="P:regulation of DNA-templated transcription"/>
    <property type="evidence" value="ECO:0007669"/>
    <property type="project" value="InterPro"/>
</dbReference>
<dbReference type="Proteomes" id="UP000483286">
    <property type="component" value="Unassembled WGS sequence"/>
</dbReference>
<dbReference type="AlphaFoldDB" id="A0A7C9HTS5"/>
<keyword evidence="4" id="KW-1185">Reference proteome</keyword>
<dbReference type="PANTHER" id="PTHR35807">
    <property type="entry name" value="TRANSCRIPTIONAL REGULATOR REDD-RELATED"/>
    <property type="match status" value="1"/>
</dbReference>
<dbReference type="RefSeq" id="WP_157460953.1">
    <property type="nucleotide sequence ID" value="NZ_WQLB01000035.1"/>
</dbReference>
<evidence type="ECO:0000313" key="4">
    <source>
        <dbReference type="Proteomes" id="UP000483286"/>
    </source>
</evidence>